<evidence type="ECO:0000259" key="9">
    <source>
        <dbReference type="Pfam" id="PF13649"/>
    </source>
</evidence>
<dbReference type="OrthoDB" id="7848332at2759"/>
<evidence type="ECO:0000256" key="3">
    <source>
        <dbReference type="ARBA" id="ARBA00022679"/>
    </source>
</evidence>
<evidence type="ECO:0000256" key="2">
    <source>
        <dbReference type="ARBA" id="ARBA00022603"/>
    </source>
</evidence>
<dbReference type="SUPFAM" id="SSF53335">
    <property type="entry name" value="S-adenosyl-L-methionine-dependent methyltransferases"/>
    <property type="match status" value="1"/>
</dbReference>
<proteinExistence type="predicted"/>
<dbReference type="EMBL" id="JAGTXO010000012">
    <property type="protein sequence ID" value="KAG8464696.1"/>
    <property type="molecule type" value="Genomic_DNA"/>
</dbReference>
<name>A0A8J5XA49_DIALT</name>
<dbReference type="SUPFAM" id="SSF57667">
    <property type="entry name" value="beta-beta-alpha zinc fingers"/>
    <property type="match status" value="1"/>
</dbReference>
<dbReference type="GO" id="GO:0032259">
    <property type="term" value="P:methylation"/>
    <property type="evidence" value="ECO:0007669"/>
    <property type="project" value="UniProtKB-KW"/>
</dbReference>
<feature type="region of interest" description="Disordered" evidence="8">
    <location>
        <begin position="1"/>
        <end position="23"/>
    </location>
</feature>
<evidence type="ECO:0000313" key="12">
    <source>
        <dbReference type="Proteomes" id="UP000751190"/>
    </source>
</evidence>
<dbReference type="InterPro" id="IPR036236">
    <property type="entry name" value="Znf_C2H2_sf"/>
</dbReference>
<feature type="domain" description="Protein arginine N-methyltransferase" evidence="10">
    <location>
        <begin position="415"/>
        <end position="567"/>
    </location>
</feature>
<dbReference type="InterPro" id="IPR025799">
    <property type="entry name" value="Arg_MeTrfase"/>
</dbReference>
<keyword evidence="12" id="KW-1185">Reference proteome</keyword>
<evidence type="ECO:0000256" key="5">
    <source>
        <dbReference type="ARBA" id="ARBA00047384"/>
    </source>
</evidence>
<dbReference type="PANTHER" id="PTHR11006">
    <property type="entry name" value="PROTEIN ARGININE N-METHYLTRANSFERASE"/>
    <property type="match status" value="1"/>
</dbReference>
<evidence type="ECO:0000313" key="11">
    <source>
        <dbReference type="EMBL" id="KAG8464696.1"/>
    </source>
</evidence>
<feature type="region of interest" description="Disordered" evidence="8">
    <location>
        <begin position="200"/>
        <end position="257"/>
    </location>
</feature>
<organism evidence="11 12">
    <name type="scientific">Diacronema lutheri</name>
    <name type="common">Unicellular marine alga</name>
    <name type="synonym">Monochrysis lutheri</name>
    <dbReference type="NCBI Taxonomy" id="2081491"/>
    <lineage>
        <taxon>Eukaryota</taxon>
        <taxon>Haptista</taxon>
        <taxon>Haptophyta</taxon>
        <taxon>Pavlovophyceae</taxon>
        <taxon>Pavlovales</taxon>
        <taxon>Pavlovaceae</taxon>
        <taxon>Diacronema</taxon>
    </lineage>
</organism>
<dbReference type="GO" id="GO:0035242">
    <property type="term" value="F:protein-arginine omega-N asymmetric methyltransferase activity"/>
    <property type="evidence" value="ECO:0007669"/>
    <property type="project" value="UniProtKB-EC"/>
</dbReference>
<dbReference type="AlphaFoldDB" id="A0A8J5XA49"/>
<feature type="compositionally biased region" description="Acidic residues" evidence="8">
    <location>
        <begin position="1"/>
        <end position="20"/>
    </location>
</feature>
<feature type="compositionally biased region" description="Low complexity" evidence="8">
    <location>
        <begin position="237"/>
        <end position="247"/>
    </location>
</feature>
<evidence type="ECO:0000256" key="4">
    <source>
        <dbReference type="ARBA" id="ARBA00022691"/>
    </source>
</evidence>
<evidence type="ECO:0000259" key="10">
    <source>
        <dbReference type="Pfam" id="PF22528"/>
    </source>
</evidence>
<dbReference type="Proteomes" id="UP000751190">
    <property type="component" value="Unassembled WGS sequence"/>
</dbReference>
<dbReference type="Gene3D" id="3.40.50.150">
    <property type="entry name" value="Vaccinia Virus protein VP39"/>
    <property type="match status" value="1"/>
</dbReference>
<gene>
    <name evidence="11" type="ORF">KFE25_010064</name>
</gene>
<feature type="domain" description="Methyltransferase" evidence="9">
    <location>
        <begin position="303"/>
        <end position="399"/>
    </location>
</feature>
<dbReference type="PANTHER" id="PTHR11006:SF89">
    <property type="entry name" value="PROTEIN ARGININE N-METHYLTRANSFERASE 3-RELATED"/>
    <property type="match status" value="1"/>
</dbReference>
<dbReference type="InterPro" id="IPR041698">
    <property type="entry name" value="Methyltransf_25"/>
</dbReference>
<dbReference type="OMA" id="GYERAIC"/>
<comment type="caution">
    <text evidence="11">The sequence shown here is derived from an EMBL/GenBank/DDBJ whole genome shotgun (WGS) entry which is preliminary data.</text>
</comment>
<feature type="compositionally biased region" description="Basic and acidic residues" evidence="8">
    <location>
        <begin position="200"/>
        <end position="215"/>
    </location>
</feature>
<feature type="compositionally biased region" description="Acidic residues" evidence="8">
    <location>
        <begin position="216"/>
        <end position="226"/>
    </location>
</feature>
<keyword evidence="4 7" id="KW-0949">S-adenosyl-L-methionine</keyword>
<keyword evidence="3 7" id="KW-0808">Transferase</keyword>
<keyword evidence="2 7" id="KW-0489">Methyltransferase</keyword>
<dbReference type="GO" id="GO:0042054">
    <property type="term" value="F:histone methyltransferase activity"/>
    <property type="evidence" value="ECO:0007669"/>
    <property type="project" value="TreeGrafter"/>
</dbReference>
<dbReference type="InterPro" id="IPR029063">
    <property type="entry name" value="SAM-dependent_MTases_sf"/>
</dbReference>
<comment type="catalytic activity">
    <reaction evidence="5">
        <text>L-arginyl-[protein] + 2 S-adenosyl-L-methionine = N(omega),N(omega)-dimethyl-L-arginyl-[protein] + 2 S-adenosyl-L-homocysteine + 2 H(+)</text>
        <dbReference type="Rhea" id="RHEA:48096"/>
        <dbReference type="Rhea" id="RHEA-COMP:10532"/>
        <dbReference type="Rhea" id="RHEA-COMP:11991"/>
        <dbReference type="ChEBI" id="CHEBI:15378"/>
        <dbReference type="ChEBI" id="CHEBI:29965"/>
        <dbReference type="ChEBI" id="CHEBI:57856"/>
        <dbReference type="ChEBI" id="CHEBI:59789"/>
        <dbReference type="ChEBI" id="CHEBI:61897"/>
        <dbReference type="EC" id="2.1.1.319"/>
    </reaction>
    <physiologicalReaction direction="left-to-right" evidence="5">
        <dbReference type="Rhea" id="RHEA:48097"/>
    </physiologicalReaction>
</comment>
<dbReference type="InterPro" id="IPR055135">
    <property type="entry name" value="PRMT_dom"/>
</dbReference>
<evidence type="ECO:0000256" key="1">
    <source>
        <dbReference type="ARBA" id="ARBA00011925"/>
    </source>
</evidence>
<dbReference type="FunFam" id="3.40.50.150:FF:000003">
    <property type="entry name" value="Blast:Protein arginine N-methyltransferase 1"/>
    <property type="match status" value="1"/>
</dbReference>
<dbReference type="CDD" id="cd02440">
    <property type="entry name" value="AdoMet_MTases"/>
    <property type="match status" value="1"/>
</dbReference>
<reference evidence="11" key="1">
    <citation type="submission" date="2021-05" db="EMBL/GenBank/DDBJ databases">
        <title>The genome of the haptophyte Pavlova lutheri (Diacronema luteri, Pavlovales) - a model for lipid biosynthesis in eukaryotic algae.</title>
        <authorList>
            <person name="Hulatt C.J."/>
            <person name="Posewitz M.C."/>
        </authorList>
    </citation>
    <scope>NUCLEOTIDE SEQUENCE</scope>
    <source>
        <strain evidence="11">NIVA-4/92</strain>
    </source>
</reference>
<protein>
    <recommendedName>
        <fullName evidence="1">type I protein arginine methyltransferase</fullName>
        <ecNumber evidence="1">2.1.1.319</ecNumber>
    </recommendedName>
</protein>
<evidence type="ECO:0000256" key="8">
    <source>
        <dbReference type="SAM" id="MobiDB-lite"/>
    </source>
</evidence>
<comment type="catalytic activity">
    <reaction evidence="6">
        <text>L-arginyl-[protein] + S-adenosyl-L-methionine = N(omega)-methyl-L-arginyl-[protein] + S-adenosyl-L-homocysteine + H(+)</text>
        <dbReference type="Rhea" id="RHEA:48100"/>
        <dbReference type="Rhea" id="RHEA-COMP:10532"/>
        <dbReference type="Rhea" id="RHEA-COMP:11990"/>
        <dbReference type="ChEBI" id="CHEBI:15378"/>
        <dbReference type="ChEBI" id="CHEBI:29965"/>
        <dbReference type="ChEBI" id="CHEBI:57856"/>
        <dbReference type="ChEBI" id="CHEBI:59789"/>
        <dbReference type="ChEBI" id="CHEBI:65280"/>
    </reaction>
    <physiologicalReaction direction="left-to-right" evidence="6">
        <dbReference type="Rhea" id="RHEA:48101"/>
    </physiologicalReaction>
</comment>
<dbReference type="PROSITE" id="PS51678">
    <property type="entry name" value="SAM_MT_PRMT"/>
    <property type="match status" value="1"/>
</dbReference>
<dbReference type="Pfam" id="PF13649">
    <property type="entry name" value="Methyltransf_25"/>
    <property type="match status" value="1"/>
</dbReference>
<evidence type="ECO:0000256" key="6">
    <source>
        <dbReference type="ARBA" id="ARBA00049303"/>
    </source>
</evidence>
<dbReference type="EC" id="2.1.1.319" evidence="1"/>
<evidence type="ECO:0000256" key="7">
    <source>
        <dbReference type="PROSITE-ProRule" id="PRU01015"/>
    </source>
</evidence>
<sequence length="585" mass="62548">MATGAETDDERWSDWEEEEGAQMPTQGLFAPVRTFASPAECINAARMEHGFDLPGVCAGLGFYERVQLVNFVRTRTAEGDDAAALKQLVTSSLEALDTRPWKHERFLRPALDNDPLLFTIGADDSDADSDAERAGGAAGARSGAALEDEAIILSVLRAEPTRFDAPAGGSADDGAAAGAADSLVAQLAQMRLLLHDMSAEAVEPRDASGGDRETDAADEADDEEPTDGVRDGGAAPGGSAAKSASAPGRRRRGARTTADKVDEGYFGSYGELGIHHTMLSDRVRTEAYRNAICQPWLHGKVALDIGCGTAILSLFAASAGAAHVYGVDASGIIAHAQQVVRRNGMDDRITLVRGKAEEVALPVAKVDVIISEWMGYCLLYEAMLPSVLAARDKWLAPGGVMMPNKASMQLRLSSHSELSFWDDVYGYDMTDIGQATGEDKEADVIVVPAESALSGQATFRTIDIMTVRDEELDFNAPFELLVTADGTLRTFVASFETAFEPPDGAAGCSVVELKTGMLDPPTHWKQTLFHLKQPVDVHAGEVVRGLIAVARLGEGRRDLDVSITFSVMRADGHVAVEERSQLWQV</sequence>
<dbReference type="Pfam" id="PF22528">
    <property type="entry name" value="PRMT_C"/>
    <property type="match status" value="1"/>
</dbReference>
<dbReference type="Gene3D" id="2.70.160.11">
    <property type="entry name" value="Hnrnp arginine n-methyltransferase1"/>
    <property type="match status" value="1"/>
</dbReference>
<accession>A0A8J5XA49</accession>
<dbReference type="GO" id="GO:0005634">
    <property type="term" value="C:nucleus"/>
    <property type="evidence" value="ECO:0007669"/>
    <property type="project" value="TreeGrafter"/>
</dbReference>